<feature type="domain" description="Cupin type-2" evidence="2">
    <location>
        <begin position="187"/>
        <end position="252"/>
    </location>
</feature>
<dbReference type="Pfam" id="PF07883">
    <property type="entry name" value="Cupin_2"/>
    <property type="match status" value="1"/>
</dbReference>
<gene>
    <name evidence="3" type="ORF">AGRA3207_002372</name>
</gene>
<dbReference type="Proteomes" id="UP001049518">
    <property type="component" value="Chromosome"/>
</dbReference>
<dbReference type="Gene3D" id="2.60.120.10">
    <property type="entry name" value="Jelly Rolls"/>
    <property type="match status" value="1"/>
</dbReference>
<dbReference type="SUPFAM" id="SSF51182">
    <property type="entry name" value="RmlC-like cupins"/>
    <property type="match status" value="1"/>
</dbReference>
<dbReference type="EMBL" id="CP059572">
    <property type="protein sequence ID" value="QXJ21513.1"/>
    <property type="molecule type" value="Genomic_DNA"/>
</dbReference>
<dbReference type="Gene3D" id="3.30.530.20">
    <property type="match status" value="1"/>
</dbReference>
<feature type="domain" description="Coenzyme Q-binding protein COQ10 START" evidence="1">
    <location>
        <begin position="11"/>
        <end position="126"/>
    </location>
</feature>
<organism evidence="3 4">
    <name type="scientific">Actinomadura graeca</name>
    <dbReference type="NCBI Taxonomy" id="2750812"/>
    <lineage>
        <taxon>Bacteria</taxon>
        <taxon>Bacillati</taxon>
        <taxon>Actinomycetota</taxon>
        <taxon>Actinomycetes</taxon>
        <taxon>Streptosporangiales</taxon>
        <taxon>Thermomonosporaceae</taxon>
        <taxon>Actinomadura</taxon>
    </lineage>
</organism>
<proteinExistence type="predicted"/>
<evidence type="ECO:0000259" key="1">
    <source>
        <dbReference type="Pfam" id="PF03364"/>
    </source>
</evidence>
<evidence type="ECO:0000313" key="4">
    <source>
        <dbReference type="Proteomes" id="UP001049518"/>
    </source>
</evidence>
<accession>A0ABX8QSA1</accession>
<dbReference type="InterPro" id="IPR013096">
    <property type="entry name" value="Cupin_2"/>
</dbReference>
<protein>
    <submittedName>
        <fullName evidence="3">Cupin domain-containing protein</fullName>
    </submittedName>
</protein>
<dbReference type="CDD" id="cd06991">
    <property type="entry name" value="cupin_TcmJ-like"/>
    <property type="match status" value="1"/>
</dbReference>
<keyword evidence="4" id="KW-1185">Reference proteome</keyword>
<dbReference type="PANTHER" id="PTHR36114">
    <property type="entry name" value="16.7 KDA PROTEIN IN WHIE LOCUS"/>
    <property type="match status" value="1"/>
</dbReference>
<dbReference type="Pfam" id="PF03364">
    <property type="entry name" value="Polyketide_cyc"/>
    <property type="match status" value="1"/>
</dbReference>
<sequence length="277" mass="31266">MIGHTDNAIEIDAPVPFVFAQTNDVRTWPDLFSEYAKAEVLEEDEDSVTFRLTMHPDEQGREWSWVSTRAWDTSTWTVRSRRVEKGPFEFMNITWTFEELAADRTRMRWVQDFEMKDGAPLDTAGMTDRINANTAVQMGLIKDKVERRRRTAVGFHDVPANRKRGGDVRTMVSPATAGSTSGFCGAVRLAPGEKVTEHYHPYSEEYLFVATGELRVELDGEPLAVGAEQALLIPRNVRHRLVNEGDAEVLAVFQLSPLAPRPELGHVDTESYPEEVS</sequence>
<dbReference type="RefSeq" id="WP_273700031.1">
    <property type="nucleotide sequence ID" value="NZ_CP059572.1"/>
</dbReference>
<dbReference type="PANTHER" id="PTHR36114:SF1">
    <property type="entry name" value="16.7 KDA PROTEIN IN WHIE LOCUS"/>
    <property type="match status" value="1"/>
</dbReference>
<dbReference type="InterPro" id="IPR014710">
    <property type="entry name" value="RmlC-like_jellyroll"/>
</dbReference>
<dbReference type="InterPro" id="IPR023393">
    <property type="entry name" value="START-like_dom_sf"/>
</dbReference>
<dbReference type="InterPro" id="IPR052044">
    <property type="entry name" value="PKS_Associated_Protein"/>
</dbReference>
<evidence type="ECO:0000259" key="2">
    <source>
        <dbReference type="Pfam" id="PF07883"/>
    </source>
</evidence>
<evidence type="ECO:0000313" key="3">
    <source>
        <dbReference type="EMBL" id="QXJ21513.1"/>
    </source>
</evidence>
<dbReference type="InterPro" id="IPR005031">
    <property type="entry name" value="COQ10_START"/>
</dbReference>
<name>A0ABX8QSA1_9ACTN</name>
<dbReference type="SUPFAM" id="SSF55961">
    <property type="entry name" value="Bet v1-like"/>
    <property type="match status" value="1"/>
</dbReference>
<dbReference type="InterPro" id="IPR011051">
    <property type="entry name" value="RmlC_Cupin_sf"/>
</dbReference>
<reference evidence="3" key="1">
    <citation type="submission" date="2020-07" db="EMBL/GenBank/DDBJ databases">
        <authorList>
            <person name="Tarantini F.S."/>
            <person name="Hong K.W."/>
            <person name="Chan K.G."/>
        </authorList>
    </citation>
    <scope>NUCLEOTIDE SEQUENCE</scope>
    <source>
        <strain evidence="3">32-07</strain>
    </source>
</reference>